<keyword evidence="1" id="KW-1133">Transmembrane helix</keyword>
<reference evidence="3" key="2">
    <citation type="submission" date="2013-09" db="EMBL/GenBank/DDBJ databases">
        <authorList>
            <person name="Wang G."/>
            <person name="Yang Y."/>
            <person name="Su Y."/>
        </authorList>
    </citation>
    <scope>NUCLEOTIDE SEQUENCE</scope>
    <source>
        <strain evidence="3">ATCC 39006</strain>
    </source>
</reference>
<dbReference type="RefSeq" id="WP_021014785.1">
    <property type="nucleotide sequence ID" value="NZ_CP025084.1"/>
</dbReference>
<dbReference type="STRING" id="104623.Ser39006_01515"/>
<dbReference type="OrthoDB" id="6506935at2"/>
<evidence type="ECO:0000313" key="5">
    <source>
        <dbReference type="Proteomes" id="UP000233778"/>
    </source>
</evidence>
<dbReference type="AlphaFoldDB" id="A0A2I5TBF0"/>
<reference evidence="3 4" key="1">
    <citation type="journal article" date="2013" name="Genome Announc.">
        <title>Draft genome sequence of Serratia sp. strain ATCC 39006, a model bacterium for analysis of the biosynthesis and regulation of prodigiosin, a carbapenem, and gas vesicles.</title>
        <authorList>
            <person name="Fineran P.C."/>
            <person name="Iglesias Cans M.C."/>
            <person name="Ramsay J.P."/>
            <person name="Wilf N.M."/>
            <person name="Cossyleon D."/>
            <person name="McNeil M.B."/>
            <person name="Williamson N.R."/>
            <person name="Monson R.E."/>
            <person name="Becher S.A."/>
            <person name="Stanton J.A."/>
            <person name="Brugger K."/>
            <person name="Brown S.D."/>
            <person name="Salmond G.P."/>
        </authorList>
    </citation>
    <scope>NUCLEOTIDE SEQUENCE [LARGE SCALE GENOMIC DNA]</scope>
    <source>
        <strain evidence="3">ATCC 39006</strain>
        <strain evidence="4">ATCC 39006 / SC 11482</strain>
    </source>
</reference>
<keyword evidence="1" id="KW-0472">Membrane</keyword>
<feature type="transmembrane region" description="Helical" evidence="1">
    <location>
        <begin position="20"/>
        <end position="41"/>
    </location>
</feature>
<reference evidence="3" key="4">
    <citation type="submission" date="2017-11" db="EMBL/GenBank/DDBJ databases">
        <title>Complete genome sequence of Serratia sp. ATCC 39006.</title>
        <authorList>
            <person name="Hampton H.G."/>
            <person name="Jackson S.A."/>
            <person name="Jauregui R."/>
            <person name="Poulter G.T.M."/>
            <person name="Salmond G.P.C."/>
            <person name="Fineran P.C."/>
        </authorList>
    </citation>
    <scope>NUCLEOTIDE SEQUENCE</scope>
    <source>
        <strain evidence="3">ATCC 39006</strain>
    </source>
</reference>
<feature type="transmembrane region" description="Helical" evidence="1">
    <location>
        <begin position="61"/>
        <end position="84"/>
    </location>
</feature>
<protein>
    <submittedName>
        <fullName evidence="3">Uncharacterized protein</fullName>
    </submittedName>
</protein>
<proteinExistence type="predicted"/>
<dbReference type="EMBL" id="CP025085">
    <property type="protein sequence ID" value="AUH01873.1"/>
    <property type="molecule type" value="Genomic_DNA"/>
</dbReference>
<dbReference type="KEGG" id="serq:CWC46_19945"/>
<dbReference type="Proteomes" id="UP000233778">
    <property type="component" value="Chromosome"/>
</dbReference>
<gene>
    <name evidence="2" type="ORF">CWC46_19945</name>
    <name evidence="3" type="ORF">Ser39006_019940</name>
</gene>
<evidence type="ECO:0000313" key="3">
    <source>
        <dbReference type="EMBL" id="AUH06195.1"/>
    </source>
</evidence>
<evidence type="ECO:0000256" key="1">
    <source>
        <dbReference type="SAM" id="Phobius"/>
    </source>
</evidence>
<dbReference type="KEGG" id="sera:Ser39006_019940"/>
<keyword evidence="4" id="KW-1185">Reference proteome</keyword>
<sequence length="117" mass="13436">MKTPTSQKQQRRLGRTGQFVLIFLVMVALTTGLFLFASVLFEFDPDGQKVRRWLSASRYGLFVWRLTLYVVLGWVWFCLVRPAVVKKSLGGSLRRLEWTAVGFIVVLELAAWRSILA</sequence>
<accession>A0A2I5TBF0</accession>
<dbReference type="EMBL" id="CP025084">
    <property type="protein sequence ID" value="AUH06195.1"/>
    <property type="molecule type" value="Genomic_DNA"/>
</dbReference>
<keyword evidence="1" id="KW-0812">Transmembrane</keyword>
<name>A0A2I5TBF0_SERS3</name>
<organism evidence="3 4">
    <name type="scientific">Serratia sp. (strain ATCC 39006)</name>
    <name type="common">Prodigiosinella confusarubida</name>
    <dbReference type="NCBI Taxonomy" id="104623"/>
    <lineage>
        <taxon>Bacteria</taxon>
        <taxon>Pseudomonadati</taxon>
        <taxon>Pseudomonadota</taxon>
        <taxon>Gammaproteobacteria</taxon>
        <taxon>Enterobacterales</taxon>
        <taxon>Pectobacteriaceae</taxon>
        <taxon>Prodigiosinella</taxon>
    </lineage>
</organism>
<dbReference type="Proteomes" id="UP000017700">
    <property type="component" value="Chromosome"/>
</dbReference>
<evidence type="ECO:0000313" key="4">
    <source>
        <dbReference type="Proteomes" id="UP000017700"/>
    </source>
</evidence>
<reference evidence="2 5" key="3">
    <citation type="submission" date="2017-11" db="EMBL/GenBank/DDBJ databases">
        <title>Complete genome sequence of Serratia sp. ATCC 39006 LacA.</title>
        <authorList>
            <person name="Hampton H.G."/>
            <person name="Jackson S.A."/>
            <person name="Jauregui R."/>
            <person name="Poulter G.T.M."/>
            <person name="Salmond G.P.C."/>
            <person name="Fineran P.C."/>
        </authorList>
    </citation>
    <scope>NUCLEOTIDE SEQUENCE [LARGE SCALE GENOMIC DNA]</scope>
    <source>
        <strain evidence="2 5">ATCC 39006</strain>
    </source>
</reference>
<evidence type="ECO:0000313" key="2">
    <source>
        <dbReference type="EMBL" id="AUH01873.1"/>
    </source>
</evidence>